<dbReference type="InterPro" id="IPR013078">
    <property type="entry name" value="His_Pase_superF_clade-1"/>
</dbReference>
<reference evidence="1 2" key="1">
    <citation type="submission" date="2013-07" db="EMBL/GenBank/DDBJ databases">
        <title>Completed genome of Sphingomonas sanxanigenens NX02.</title>
        <authorList>
            <person name="Ma T."/>
            <person name="Huang H."/>
            <person name="Wu M."/>
            <person name="Li X."/>
            <person name="Li G."/>
        </authorList>
    </citation>
    <scope>NUCLEOTIDE SEQUENCE [LARGE SCALE GENOMIC DNA]</scope>
    <source>
        <strain evidence="1 2">NX02</strain>
    </source>
</reference>
<dbReference type="EMBL" id="CP006644">
    <property type="protein sequence ID" value="AHE56950.1"/>
    <property type="molecule type" value="Genomic_DNA"/>
</dbReference>
<sequence length="181" mass="19498">MTRTGFAQADAMGAALRARLGPKPALTLWSSPTGRALQTLAVIVEHLGLDWHGARTDERLREIDVGSWTGRGYDELHQEGGPLLDPVTGLFLRRADDGEWYDDIARRLEGWIADHGQTPGDKLVLMHGTSSRVLRGLLTGAPARAEHRAPVLDALPQGSIALIEDGIETCIHRGDGTAPAS</sequence>
<accession>W0AML1</accession>
<keyword evidence="2" id="KW-1185">Reference proteome</keyword>
<evidence type="ECO:0000313" key="2">
    <source>
        <dbReference type="Proteomes" id="UP000018851"/>
    </source>
</evidence>
<name>W0AML1_9SPHN</name>
<dbReference type="HOGENOM" id="CLU_033323_9_1_5"/>
<organism evidence="1 2">
    <name type="scientific">Sphingomonas sanxanigenens DSM 19645 = NX02</name>
    <dbReference type="NCBI Taxonomy" id="1123269"/>
    <lineage>
        <taxon>Bacteria</taxon>
        <taxon>Pseudomonadati</taxon>
        <taxon>Pseudomonadota</taxon>
        <taxon>Alphaproteobacteria</taxon>
        <taxon>Sphingomonadales</taxon>
        <taxon>Sphingomonadaceae</taxon>
        <taxon>Sphingomonas</taxon>
    </lineage>
</organism>
<gene>
    <name evidence="1" type="ORF">NX02_26805</name>
</gene>
<evidence type="ECO:0008006" key="3">
    <source>
        <dbReference type="Google" id="ProtNLM"/>
    </source>
</evidence>
<dbReference type="Gene3D" id="3.40.50.1240">
    <property type="entry name" value="Phosphoglycerate mutase-like"/>
    <property type="match status" value="1"/>
</dbReference>
<dbReference type="InterPro" id="IPR029033">
    <property type="entry name" value="His_PPase_superfam"/>
</dbReference>
<dbReference type="eggNOG" id="COG0406">
    <property type="taxonomic scope" value="Bacteria"/>
</dbReference>
<dbReference type="AlphaFoldDB" id="W0AML1"/>
<dbReference type="KEGG" id="ssan:NX02_26805"/>
<dbReference type="Proteomes" id="UP000018851">
    <property type="component" value="Chromosome"/>
</dbReference>
<dbReference type="Pfam" id="PF00300">
    <property type="entry name" value="His_Phos_1"/>
    <property type="match status" value="1"/>
</dbReference>
<proteinExistence type="predicted"/>
<evidence type="ECO:0000313" key="1">
    <source>
        <dbReference type="EMBL" id="AHE56950.1"/>
    </source>
</evidence>
<dbReference type="STRING" id="1123269.NX02_26805"/>
<dbReference type="PATRIC" id="fig|1123269.5.peg.5256"/>
<dbReference type="SUPFAM" id="SSF53254">
    <property type="entry name" value="Phosphoglycerate mutase-like"/>
    <property type="match status" value="1"/>
</dbReference>
<protein>
    <recommendedName>
        <fullName evidence="3">Phosphoglycerate mutase</fullName>
    </recommendedName>
</protein>